<dbReference type="EMBL" id="PIXR01000014">
    <property type="protein sequence ID" value="TBU09943.1"/>
    <property type="molecule type" value="Genomic_DNA"/>
</dbReference>
<dbReference type="AlphaFoldDB" id="A0A4Q9LND6"/>
<comment type="caution">
    <text evidence="1">The sequence shown here is derived from an EMBL/GenBank/DDBJ whole genome shotgun (WGS) entry which is preliminary data.</text>
</comment>
<gene>
    <name evidence="1" type="ORF">CWI39_0014p0010</name>
</gene>
<organism evidence="1 2">
    <name type="scientific">Hamiltosporidium magnivora</name>
    <dbReference type="NCBI Taxonomy" id="148818"/>
    <lineage>
        <taxon>Eukaryota</taxon>
        <taxon>Fungi</taxon>
        <taxon>Fungi incertae sedis</taxon>
        <taxon>Microsporidia</taxon>
        <taxon>Dubosqiidae</taxon>
        <taxon>Hamiltosporidium</taxon>
    </lineage>
</organism>
<name>A0A4Q9LND6_9MICR</name>
<dbReference type="VEuPathDB" id="MicrosporidiaDB:CWI39_0014p0010"/>
<proteinExistence type="predicted"/>
<reference evidence="1 2" key="1">
    <citation type="submission" date="2017-12" db="EMBL/GenBank/DDBJ databases">
        <authorList>
            <person name="Pombert J.-F."/>
            <person name="Haag K.L."/>
            <person name="Ebert D."/>
        </authorList>
    </citation>
    <scope>NUCLEOTIDE SEQUENCE [LARGE SCALE GENOMIC DNA]</scope>
    <source>
        <strain evidence="1">IL-BN-2</strain>
    </source>
</reference>
<sequence length="64" mass="7675">MFDIGNKIFCKSKSLNIINEHKKTYNTLHSKTSNYGKFYKLIKVNPLKSYRKRKYYSTYSNVTK</sequence>
<dbReference type="Proteomes" id="UP000293045">
    <property type="component" value="Unassembled WGS sequence"/>
</dbReference>
<protein>
    <submittedName>
        <fullName evidence="1">Uncharacterized protein</fullName>
    </submittedName>
</protein>
<evidence type="ECO:0000313" key="1">
    <source>
        <dbReference type="EMBL" id="TBU09943.1"/>
    </source>
</evidence>
<accession>A0A4Q9LND6</accession>
<evidence type="ECO:0000313" key="2">
    <source>
        <dbReference type="Proteomes" id="UP000293045"/>
    </source>
</evidence>